<dbReference type="EMBL" id="JAAAHS010000055">
    <property type="protein sequence ID" value="NBE51838.1"/>
    <property type="molecule type" value="Genomic_DNA"/>
</dbReference>
<dbReference type="GO" id="GO:0000976">
    <property type="term" value="F:transcription cis-regulatory region binding"/>
    <property type="evidence" value="ECO:0007669"/>
    <property type="project" value="TreeGrafter"/>
</dbReference>
<keyword evidence="3" id="KW-0804">Transcription</keyword>
<dbReference type="InterPro" id="IPR036271">
    <property type="entry name" value="Tet_transcr_reg_TetR-rel_C_sf"/>
</dbReference>
<name>A0A964UPY2_9ACTN</name>
<dbReference type="InterPro" id="IPR001647">
    <property type="entry name" value="HTH_TetR"/>
</dbReference>
<comment type="caution">
    <text evidence="6">The sequence shown here is derived from an EMBL/GenBank/DDBJ whole genome shotgun (WGS) entry which is preliminary data.</text>
</comment>
<keyword evidence="2 4" id="KW-0238">DNA-binding</keyword>
<dbReference type="Gene3D" id="1.10.357.10">
    <property type="entry name" value="Tetracycline Repressor, domain 2"/>
    <property type="match status" value="1"/>
</dbReference>
<keyword evidence="1" id="KW-0805">Transcription regulation</keyword>
<dbReference type="AlphaFoldDB" id="A0A964UPY2"/>
<dbReference type="SUPFAM" id="SSF48498">
    <property type="entry name" value="Tetracyclin repressor-like, C-terminal domain"/>
    <property type="match status" value="1"/>
</dbReference>
<dbReference type="SUPFAM" id="SSF46689">
    <property type="entry name" value="Homeodomain-like"/>
    <property type="match status" value="1"/>
</dbReference>
<dbReference type="Pfam" id="PF21597">
    <property type="entry name" value="TetR_C_43"/>
    <property type="match status" value="1"/>
</dbReference>
<dbReference type="InterPro" id="IPR050109">
    <property type="entry name" value="HTH-type_TetR-like_transc_reg"/>
</dbReference>
<feature type="DNA-binding region" description="H-T-H motif" evidence="4">
    <location>
        <begin position="38"/>
        <end position="57"/>
    </location>
</feature>
<protein>
    <submittedName>
        <fullName evidence="6">TetR family transcriptional regulator</fullName>
    </submittedName>
</protein>
<evidence type="ECO:0000256" key="1">
    <source>
        <dbReference type="ARBA" id="ARBA00023015"/>
    </source>
</evidence>
<evidence type="ECO:0000259" key="5">
    <source>
        <dbReference type="PROSITE" id="PS50977"/>
    </source>
</evidence>
<reference evidence="6" key="1">
    <citation type="submission" date="2020-01" db="EMBL/GenBank/DDBJ databases">
        <title>Whole-genome analyses of novel actinobacteria.</title>
        <authorList>
            <person name="Sahin N."/>
        </authorList>
    </citation>
    <scope>NUCLEOTIDE SEQUENCE</scope>
    <source>
        <strain evidence="6">YC537</strain>
    </source>
</reference>
<organism evidence="6 7">
    <name type="scientific">Streptomyces boluensis</name>
    <dbReference type="NCBI Taxonomy" id="1775135"/>
    <lineage>
        <taxon>Bacteria</taxon>
        <taxon>Bacillati</taxon>
        <taxon>Actinomycetota</taxon>
        <taxon>Actinomycetes</taxon>
        <taxon>Kitasatosporales</taxon>
        <taxon>Streptomycetaceae</taxon>
        <taxon>Streptomyces</taxon>
    </lineage>
</organism>
<dbReference type="PRINTS" id="PR00455">
    <property type="entry name" value="HTHTETR"/>
</dbReference>
<dbReference type="OrthoDB" id="9795011at2"/>
<dbReference type="PROSITE" id="PS50977">
    <property type="entry name" value="HTH_TETR_2"/>
    <property type="match status" value="1"/>
</dbReference>
<dbReference type="InterPro" id="IPR049445">
    <property type="entry name" value="TetR_SbtR-like_C"/>
</dbReference>
<accession>A0A964UPY2</accession>
<dbReference type="GO" id="GO:0003700">
    <property type="term" value="F:DNA-binding transcription factor activity"/>
    <property type="evidence" value="ECO:0007669"/>
    <property type="project" value="TreeGrafter"/>
</dbReference>
<evidence type="ECO:0000256" key="4">
    <source>
        <dbReference type="PROSITE-ProRule" id="PRU00335"/>
    </source>
</evidence>
<dbReference type="Proteomes" id="UP000598297">
    <property type="component" value="Unassembled WGS sequence"/>
</dbReference>
<evidence type="ECO:0000256" key="3">
    <source>
        <dbReference type="ARBA" id="ARBA00023163"/>
    </source>
</evidence>
<evidence type="ECO:0000256" key="2">
    <source>
        <dbReference type="ARBA" id="ARBA00023125"/>
    </source>
</evidence>
<feature type="domain" description="HTH tetR-type" evidence="5">
    <location>
        <begin position="16"/>
        <end position="75"/>
    </location>
</feature>
<gene>
    <name evidence="6" type="ORF">GUY60_10475</name>
</gene>
<dbReference type="PANTHER" id="PTHR30055">
    <property type="entry name" value="HTH-TYPE TRANSCRIPTIONAL REGULATOR RUTR"/>
    <property type="match status" value="1"/>
</dbReference>
<sequence>MLHRSGTVRCVRRDAQRNRELVLAAAREVYAEQGVEAPLDVIARRAGVGNATLYRRFPDRAALIEAVFHVTLAAVIDAGEEARRAEDPWAGLNGYLDRVFTVLAADRGANDLMTTGIQGVPTLEKLHVHNAETFAGLLDRCRDQGLVRADVVTEDLLLALAALGRAAPALETAAPGSWRRPLALLTDGLRAEGAHTLPTEPLTADQLASVLGELNHPRG</sequence>
<dbReference type="Pfam" id="PF00440">
    <property type="entry name" value="TetR_N"/>
    <property type="match status" value="1"/>
</dbReference>
<keyword evidence="7" id="KW-1185">Reference proteome</keyword>
<evidence type="ECO:0000313" key="7">
    <source>
        <dbReference type="Proteomes" id="UP000598297"/>
    </source>
</evidence>
<evidence type="ECO:0000313" key="6">
    <source>
        <dbReference type="EMBL" id="NBE51838.1"/>
    </source>
</evidence>
<proteinExistence type="predicted"/>
<dbReference type="InterPro" id="IPR009057">
    <property type="entry name" value="Homeodomain-like_sf"/>
</dbReference>
<dbReference type="PANTHER" id="PTHR30055:SF234">
    <property type="entry name" value="HTH-TYPE TRANSCRIPTIONAL REGULATOR BETI"/>
    <property type="match status" value="1"/>
</dbReference>